<name>A0ABU0N4A5_9FIRM</name>
<organism evidence="1 2">
    <name type="scientific">Paraclostridium ghonii</name>
    <dbReference type="NCBI Taxonomy" id="29358"/>
    <lineage>
        <taxon>Bacteria</taxon>
        <taxon>Bacillati</taxon>
        <taxon>Bacillota</taxon>
        <taxon>Clostridia</taxon>
        <taxon>Peptostreptococcales</taxon>
        <taxon>Peptostreptococcaceae</taxon>
        <taxon>Paraclostridium</taxon>
    </lineage>
</organism>
<reference evidence="1 2" key="1">
    <citation type="submission" date="2023-07" db="EMBL/GenBank/DDBJ databases">
        <title>Genomic Encyclopedia of Type Strains, Phase IV (KMG-IV): sequencing the most valuable type-strain genomes for metagenomic binning, comparative biology and taxonomic classification.</title>
        <authorList>
            <person name="Goeker M."/>
        </authorList>
    </citation>
    <scope>NUCLEOTIDE SEQUENCE [LARGE SCALE GENOMIC DNA]</scope>
    <source>
        <strain evidence="1 2">DSM 15049</strain>
    </source>
</reference>
<gene>
    <name evidence="1" type="ORF">QOZ92_003105</name>
</gene>
<dbReference type="Proteomes" id="UP001232584">
    <property type="component" value="Unassembled WGS sequence"/>
</dbReference>
<keyword evidence="2" id="KW-1185">Reference proteome</keyword>
<dbReference type="EMBL" id="JAUSWG010000016">
    <property type="protein sequence ID" value="MDQ0557970.1"/>
    <property type="molecule type" value="Genomic_DNA"/>
</dbReference>
<evidence type="ECO:0000313" key="1">
    <source>
        <dbReference type="EMBL" id="MDQ0557970.1"/>
    </source>
</evidence>
<comment type="caution">
    <text evidence="1">The sequence shown here is derived from an EMBL/GenBank/DDBJ whole genome shotgun (WGS) entry which is preliminary data.</text>
</comment>
<sequence length="63" mass="7572">MNILEFIGKLTPHIHPKGFIVVKRYGLYMRAKNKLNIEIIKLYNFIKQRNIYEVIKKNIQVNN</sequence>
<proteinExistence type="predicted"/>
<evidence type="ECO:0000313" key="2">
    <source>
        <dbReference type="Proteomes" id="UP001232584"/>
    </source>
</evidence>
<accession>A0ABU0N4A5</accession>
<protein>
    <submittedName>
        <fullName evidence="1">Uncharacterized protein</fullName>
    </submittedName>
</protein>